<evidence type="ECO:0000256" key="4">
    <source>
        <dbReference type="ARBA" id="ARBA00022847"/>
    </source>
</evidence>
<dbReference type="GO" id="GO:0015293">
    <property type="term" value="F:symporter activity"/>
    <property type="evidence" value="ECO:0007669"/>
    <property type="project" value="UniProtKB-KW"/>
</dbReference>
<keyword evidence="2" id="KW-0813">Transport</keyword>
<dbReference type="KEGG" id="tci:A7K98_01545"/>
<feature type="transmembrane region" description="Helical" evidence="5">
    <location>
        <begin position="21"/>
        <end position="41"/>
    </location>
</feature>
<dbReference type="EMBL" id="CP015581">
    <property type="protein sequence ID" value="ARU96630.1"/>
    <property type="molecule type" value="Genomic_DNA"/>
</dbReference>
<evidence type="ECO:0000256" key="5">
    <source>
        <dbReference type="SAM" id="Phobius"/>
    </source>
</evidence>
<evidence type="ECO:0008006" key="10">
    <source>
        <dbReference type="Google" id="ProtNLM"/>
    </source>
</evidence>
<name>A0A1Y0LG54_TATCI</name>
<keyword evidence="5" id="KW-1133">Transmembrane helix</keyword>
<feature type="transmembrane region" description="Helical" evidence="5">
    <location>
        <begin position="109"/>
        <end position="132"/>
    </location>
</feature>
<proteinExistence type="predicted"/>
<evidence type="ECO:0000313" key="8">
    <source>
        <dbReference type="Proteomes" id="UP000195729"/>
    </source>
</evidence>
<sequence>MSGAMTRPAPNLYKTLFSTCVGNALEWFDIAVYAFFARYIAHEFFPTEDPSVSLLLTFGSFGVSFLIRPLGAIVLVCWLALLKSCYFATVPSMMADLFPVSTRASGMSISYNIAVTVFGGFAPLICSLLITATGTSLAPGYYLMALAVLSCAALAGSKRYQAT</sequence>
<dbReference type="GO" id="GO:0005886">
    <property type="term" value="C:plasma membrane"/>
    <property type="evidence" value="ECO:0007669"/>
    <property type="project" value="UniProtKB-SubCell"/>
</dbReference>
<keyword evidence="4" id="KW-0769">Symport</keyword>
<evidence type="ECO:0000313" key="6">
    <source>
        <dbReference type="EMBL" id="ARU92595.1"/>
    </source>
</evidence>
<dbReference type="EMBL" id="CP015579">
    <property type="protein sequence ID" value="ARU92595.1"/>
    <property type="molecule type" value="Genomic_DNA"/>
</dbReference>
<evidence type="ECO:0000256" key="2">
    <source>
        <dbReference type="ARBA" id="ARBA00022448"/>
    </source>
</evidence>
<protein>
    <recommendedName>
        <fullName evidence="10">Major facilitator superfamily (MFS) profile domain-containing protein</fullName>
    </recommendedName>
</protein>
<dbReference type="PANTHER" id="PTHR43528:SF1">
    <property type="entry name" value="ALPHA-KETOGLUTARATE PERMEASE"/>
    <property type="match status" value="1"/>
</dbReference>
<accession>A0A1Y0LG54</accession>
<dbReference type="AlphaFoldDB" id="A0A1Y0LG54"/>
<dbReference type="RefSeq" id="WP_087486975.1">
    <property type="nucleotide sequence ID" value="NZ_CP015579.1"/>
</dbReference>
<dbReference type="PANTHER" id="PTHR43528">
    <property type="entry name" value="ALPHA-KETOGLUTARATE PERMEASE"/>
    <property type="match status" value="1"/>
</dbReference>
<gene>
    <name evidence="6" type="ORF">A7K98_01545</name>
    <name evidence="7" type="ORF">A7K99_01540</name>
</gene>
<reference evidence="8 9" key="1">
    <citation type="submission" date="2016-05" db="EMBL/GenBank/DDBJ databases">
        <title>Complete genome sequence of two 2,5-diketo-D-glunonic acid producing strain Tatumella citrea.</title>
        <authorList>
            <person name="Duan C."/>
            <person name="Yang J."/>
            <person name="Yang S."/>
        </authorList>
    </citation>
    <scope>NUCLEOTIDE SEQUENCE [LARGE SCALE GENOMIC DNA]</scope>
    <source>
        <strain evidence="7 8">ATCC 39140</strain>
        <strain evidence="6 9">DSM 13699</strain>
    </source>
</reference>
<evidence type="ECO:0000256" key="1">
    <source>
        <dbReference type="ARBA" id="ARBA00004651"/>
    </source>
</evidence>
<organism evidence="6 9">
    <name type="scientific">Tatumella citrea</name>
    <name type="common">Pantoea citrea</name>
    <dbReference type="NCBI Taxonomy" id="53336"/>
    <lineage>
        <taxon>Bacteria</taxon>
        <taxon>Pseudomonadati</taxon>
        <taxon>Pseudomonadota</taxon>
        <taxon>Gammaproteobacteria</taxon>
        <taxon>Enterobacterales</taxon>
        <taxon>Erwiniaceae</taxon>
        <taxon>Tatumella</taxon>
    </lineage>
</organism>
<dbReference type="Proteomes" id="UP000195729">
    <property type="component" value="Chromosome"/>
</dbReference>
<dbReference type="SUPFAM" id="SSF103473">
    <property type="entry name" value="MFS general substrate transporter"/>
    <property type="match status" value="2"/>
</dbReference>
<dbReference type="InterPro" id="IPR051084">
    <property type="entry name" value="H+-coupled_symporters"/>
</dbReference>
<keyword evidence="5" id="KW-0812">Transmembrane</keyword>
<dbReference type="OrthoDB" id="3690818at2"/>
<dbReference type="Proteomes" id="UP000195814">
    <property type="component" value="Chromosome"/>
</dbReference>
<keyword evidence="5" id="KW-0472">Membrane</keyword>
<keyword evidence="3" id="KW-1003">Cell membrane</keyword>
<feature type="transmembrane region" description="Helical" evidence="5">
    <location>
        <begin position="61"/>
        <end position="88"/>
    </location>
</feature>
<dbReference type="InterPro" id="IPR036259">
    <property type="entry name" value="MFS_trans_sf"/>
</dbReference>
<evidence type="ECO:0000313" key="7">
    <source>
        <dbReference type="EMBL" id="ARU96630.1"/>
    </source>
</evidence>
<evidence type="ECO:0000256" key="3">
    <source>
        <dbReference type="ARBA" id="ARBA00022475"/>
    </source>
</evidence>
<comment type="subcellular location">
    <subcellularLocation>
        <location evidence="1">Cell membrane</location>
        <topology evidence="1">Multi-pass membrane protein</topology>
    </subcellularLocation>
</comment>
<evidence type="ECO:0000313" key="9">
    <source>
        <dbReference type="Proteomes" id="UP000195814"/>
    </source>
</evidence>
<feature type="transmembrane region" description="Helical" evidence="5">
    <location>
        <begin position="138"/>
        <end position="157"/>
    </location>
</feature>
<keyword evidence="8" id="KW-1185">Reference proteome</keyword>